<dbReference type="STRING" id="597456.A0A0L7RED0"/>
<evidence type="ECO:0000256" key="6">
    <source>
        <dbReference type="ARBA" id="ARBA00022942"/>
    </source>
</evidence>
<protein>
    <recommendedName>
        <fullName evidence="12">Proteasome subunit beta</fullName>
    </recommendedName>
</protein>
<keyword evidence="2 12" id="KW-0963">Cytoplasm</keyword>
<dbReference type="PANTHER" id="PTHR32194">
    <property type="entry name" value="METALLOPROTEASE TLDD"/>
    <property type="match status" value="1"/>
</dbReference>
<comment type="function">
    <text evidence="9">Non-catalytic component of the proteasome, a multicatalytic proteinase complex which is characterized by its ability to cleave peptides with Arg, Phe, Tyr, Leu, and Glu adjacent to the leaving group at neutral or slightly basic pH. The proteasome has an ATP-dependent proteolytic activity.</text>
</comment>
<dbReference type="InterPro" id="IPR001353">
    <property type="entry name" value="Proteasome_sua/b"/>
</dbReference>
<keyword evidence="5" id="KW-0378">Hydrolase</keyword>
<dbReference type="InterPro" id="IPR016050">
    <property type="entry name" value="Proteasome_bsu_CS"/>
</dbReference>
<sequence>MALAEVCGLNSYVDFNASRKEDFYTHDIQACSGNFTNNVQLAAPPYINPAEKLAQLAQGTDEAGNHLKIKFDHGTTTLGFQYKGGIILAVDSRATGGQFIGSSTMKKIVEINDYLLGTLAGGAADCVYWDRVLARQCRTYELRNRERISIAAASKLLSNVIYTYKGMGLSMGMMLAGWDKRGPSLYYVDSEGTRTPGKIFSVGSGSIYAFGTLDSGYHWDLSDEEAYELGRRSIYHATHRDAYSGGIVRVYHIKSTGWVHISDEDCKDLHYMYQEQKEKGLN</sequence>
<comment type="subunit">
    <text evidence="10">The 26S proteasome consists of a 20S proteasome core and two 19S regulatory subunits. The 20S proteasome core is composed of 28 subunits that are arranged in four stacked rings, resulting in a barrel-shaped structure. The two end rings are each formed by seven alpha subunits, and the two central rings are each formed by seven beta subunits. The catalytic chamber with the active sites is on the inside of the barrel.</text>
</comment>
<evidence type="ECO:0000256" key="5">
    <source>
        <dbReference type="ARBA" id="ARBA00022801"/>
    </source>
</evidence>
<keyword evidence="3" id="KW-0645">Protease</keyword>
<accession>A0A0L7RED0</accession>
<keyword evidence="7" id="KW-0865">Zymogen</keyword>
<comment type="catalytic activity">
    <reaction evidence="1">
        <text>Cleavage of peptide bonds with very broad specificity.</text>
        <dbReference type="EC" id="3.4.25.1"/>
    </reaction>
</comment>
<evidence type="ECO:0000313" key="13">
    <source>
        <dbReference type="EMBL" id="KOC69086.1"/>
    </source>
</evidence>
<dbReference type="InterPro" id="IPR000243">
    <property type="entry name" value="Pept_T1A_subB"/>
</dbReference>
<evidence type="ECO:0000256" key="2">
    <source>
        <dbReference type="ARBA" id="ARBA00022490"/>
    </source>
</evidence>
<dbReference type="AlphaFoldDB" id="A0A0L7RED0"/>
<keyword evidence="6 12" id="KW-0647">Proteasome</keyword>
<dbReference type="PANTHER" id="PTHR32194:SF3">
    <property type="entry name" value="PROTEASOME SUBUNIT BETA"/>
    <property type="match status" value="1"/>
</dbReference>
<keyword evidence="4" id="KW-0888">Threonine protease</keyword>
<evidence type="ECO:0000256" key="12">
    <source>
        <dbReference type="RuleBase" id="RU004203"/>
    </source>
</evidence>
<evidence type="ECO:0000256" key="7">
    <source>
        <dbReference type="ARBA" id="ARBA00023145"/>
    </source>
</evidence>
<dbReference type="PROSITE" id="PS00854">
    <property type="entry name" value="PROTEASOME_BETA_1"/>
    <property type="match status" value="1"/>
</dbReference>
<comment type="function">
    <text evidence="12">Component of the proteasome, a multicatalytic proteinase complex which is characterized by its ability to cleave peptides with Arg, Phe, Tyr, Leu, and Glu adjacent to the leaving group at neutral or slightly basic pH. The proteasome has an ATP-dependent proteolytic activity.</text>
</comment>
<gene>
    <name evidence="13" type="ORF">WH47_09643</name>
</gene>
<dbReference type="Gene3D" id="3.60.20.10">
    <property type="entry name" value="Glutamine Phosphoribosylpyrophosphate, subunit 1, domain 1"/>
    <property type="match status" value="1"/>
</dbReference>
<evidence type="ECO:0000256" key="10">
    <source>
        <dbReference type="ARBA" id="ARBA00026071"/>
    </source>
</evidence>
<dbReference type="InterPro" id="IPR023333">
    <property type="entry name" value="Proteasome_suB-type"/>
</dbReference>
<keyword evidence="8 12" id="KW-0539">Nucleus</keyword>
<comment type="subunit">
    <text evidence="12">Component of the proteasome complex.</text>
</comment>
<dbReference type="PRINTS" id="PR00141">
    <property type="entry name" value="PROTEASOME"/>
</dbReference>
<dbReference type="OrthoDB" id="37597at2759"/>
<name>A0A0L7RED0_9HYME</name>
<dbReference type="Proteomes" id="UP000053825">
    <property type="component" value="Unassembled WGS sequence"/>
</dbReference>
<dbReference type="SUPFAM" id="SSF56235">
    <property type="entry name" value="N-terminal nucleophile aminohydrolases (Ntn hydrolases)"/>
    <property type="match status" value="1"/>
</dbReference>
<feature type="active site" description="Nucleophile" evidence="11">
    <location>
        <position position="75"/>
    </location>
</feature>
<dbReference type="GO" id="GO:0005737">
    <property type="term" value="C:cytoplasm"/>
    <property type="evidence" value="ECO:0007669"/>
    <property type="project" value="UniProtKB-SubCell"/>
</dbReference>
<proteinExistence type="inferred from homology"/>
<evidence type="ECO:0000256" key="3">
    <source>
        <dbReference type="ARBA" id="ARBA00022670"/>
    </source>
</evidence>
<evidence type="ECO:0000313" key="14">
    <source>
        <dbReference type="Proteomes" id="UP000053825"/>
    </source>
</evidence>
<keyword evidence="14" id="KW-1185">Reference proteome</keyword>
<comment type="similarity">
    <text evidence="12">Belongs to the peptidase T1B family.</text>
</comment>
<dbReference type="Pfam" id="PF00227">
    <property type="entry name" value="Proteasome"/>
    <property type="match status" value="1"/>
</dbReference>
<dbReference type="GO" id="GO:0005839">
    <property type="term" value="C:proteasome core complex"/>
    <property type="evidence" value="ECO:0007669"/>
    <property type="project" value="InterPro"/>
</dbReference>
<evidence type="ECO:0000256" key="11">
    <source>
        <dbReference type="PIRSR" id="PIRSR600243-1"/>
    </source>
</evidence>
<evidence type="ECO:0000256" key="8">
    <source>
        <dbReference type="ARBA" id="ARBA00023242"/>
    </source>
</evidence>
<dbReference type="PROSITE" id="PS51476">
    <property type="entry name" value="PROTEASOME_BETA_2"/>
    <property type="match status" value="1"/>
</dbReference>
<organism evidence="13 14">
    <name type="scientific">Habropoda laboriosa</name>
    <dbReference type="NCBI Taxonomy" id="597456"/>
    <lineage>
        <taxon>Eukaryota</taxon>
        <taxon>Metazoa</taxon>
        <taxon>Ecdysozoa</taxon>
        <taxon>Arthropoda</taxon>
        <taxon>Hexapoda</taxon>
        <taxon>Insecta</taxon>
        <taxon>Pterygota</taxon>
        <taxon>Neoptera</taxon>
        <taxon>Endopterygota</taxon>
        <taxon>Hymenoptera</taxon>
        <taxon>Apocrita</taxon>
        <taxon>Aculeata</taxon>
        <taxon>Apoidea</taxon>
        <taxon>Anthophila</taxon>
        <taxon>Apidae</taxon>
        <taxon>Habropoda</taxon>
    </lineage>
</organism>
<evidence type="ECO:0000256" key="9">
    <source>
        <dbReference type="ARBA" id="ARBA00024953"/>
    </source>
</evidence>
<dbReference type="EMBL" id="KQ414613">
    <property type="protein sequence ID" value="KOC69086.1"/>
    <property type="molecule type" value="Genomic_DNA"/>
</dbReference>
<dbReference type="GO" id="GO:0004298">
    <property type="term" value="F:threonine-type endopeptidase activity"/>
    <property type="evidence" value="ECO:0007669"/>
    <property type="project" value="UniProtKB-KW"/>
</dbReference>
<dbReference type="FunFam" id="3.60.20.10:FF:000051">
    <property type="entry name" value="Proteasome subunit beta"/>
    <property type="match status" value="1"/>
</dbReference>
<dbReference type="CDD" id="cd03761">
    <property type="entry name" value="proteasome_beta_type_5"/>
    <property type="match status" value="1"/>
</dbReference>
<dbReference type="InterPro" id="IPR029055">
    <property type="entry name" value="Ntn_hydrolases_N"/>
</dbReference>
<dbReference type="GO" id="GO:0051603">
    <property type="term" value="P:proteolysis involved in protein catabolic process"/>
    <property type="evidence" value="ECO:0007669"/>
    <property type="project" value="InterPro"/>
</dbReference>
<evidence type="ECO:0000256" key="1">
    <source>
        <dbReference type="ARBA" id="ARBA00001198"/>
    </source>
</evidence>
<dbReference type="GO" id="GO:0005634">
    <property type="term" value="C:nucleus"/>
    <property type="evidence" value="ECO:0007669"/>
    <property type="project" value="UniProtKB-SubCell"/>
</dbReference>
<comment type="subcellular location">
    <subcellularLocation>
        <location evidence="12">Cytoplasm</location>
    </subcellularLocation>
    <subcellularLocation>
        <location evidence="12">Nucleus</location>
    </subcellularLocation>
</comment>
<evidence type="ECO:0000256" key="4">
    <source>
        <dbReference type="ARBA" id="ARBA00022698"/>
    </source>
</evidence>
<reference evidence="13 14" key="1">
    <citation type="submission" date="2015-07" db="EMBL/GenBank/DDBJ databases">
        <title>The genome of Habropoda laboriosa.</title>
        <authorList>
            <person name="Pan H."/>
            <person name="Kapheim K."/>
        </authorList>
    </citation>
    <scope>NUCLEOTIDE SEQUENCE [LARGE SCALE GENOMIC DNA]</scope>
    <source>
        <strain evidence="13">0110345459</strain>
    </source>
</reference>